<proteinExistence type="predicted"/>
<comment type="subcellular location">
    <subcellularLocation>
        <location evidence="1">Membrane</location>
        <topology evidence="1">Single-pass membrane protein</topology>
    </subcellularLocation>
</comment>
<sequence>MSRSPSDATRFTATGPHIESKPTAHSTSGTPSFTSNTAGSPSFASSAPPTPGRRLNIGNAGPVAGETGQQKIARLRAAAARARQGQESSFDRTVRIGRVWADRAHRFTALGLIGLTVITGVVATAGITDMLMHNRRKRNEWLQEQEIKAARELAIAKRALSLGEASEDQRLLINQERAKFEAQEAKKNSPGIFKRTTTWLTGGLSQVEQKGGKLANATADQAERTVAKAQAAAHSVVEQTKASAKQAQSTVSDAVQRNASAAETQFVGGPLDRQAQAAANAATNTTQDWYRWVTRR</sequence>
<protein>
    <submittedName>
        <fullName evidence="8">Uncharacterized protein</fullName>
    </submittedName>
</protein>
<dbReference type="GeneID" id="54361915"/>
<feature type="compositionally biased region" description="Polar residues" evidence="5">
    <location>
        <begin position="23"/>
        <end position="36"/>
    </location>
</feature>
<dbReference type="AlphaFoldDB" id="A0A6J3MG42"/>
<feature type="region of interest" description="Disordered" evidence="5">
    <location>
        <begin position="1"/>
        <end position="68"/>
    </location>
</feature>
<keyword evidence="7" id="KW-1185">Reference proteome</keyword>
<dbReference type="InterPro" id="IPR029208">
    <property type="entry name" value="COX14"/>
</dbReference>
<accession>A0A6J3MG42</accession>
<dbReference type="OrthoDB" id="4205486at2759"/>
<name>A0A6J3MG42_9PEZI</name>
<evidence type="ECO:0000256" key="4">
    <source>
        <dbReference type="ARBA" id="ARBA00023136"/>
    </source>
</evidence>
<dbReference type="Pfam" id="PF14880">
    <property type="entry name" value="COX14"/>
    <property type="match status" value="1"/>
</dbReference>
<feature type="transmembrane region" description="Helical" evidence="6">
    <location>
        <begin position="107"/>
        <end position="128"/>
    </location>
</feature>
<reference evidence="8" key="2">
    <citation type="submission" date="2020-04" db="EMBL/GenBank/DDBJ databases">
        <authorList>
            <consortium name="NCBI Genome Project"/>
        </authorList>
    </citation>
    <scope>NUCLEOTIDE SEQUENCE</scope>
    <source>
        <strain evidence="8">CBS 342.82</strain>
    </source>
</reference>
<keyword evidence="4 6" id="KW-0472">Membrane</keyword>
<gene>
    <name evidence="8" type="ORF">K489DRAFT_377276</name>
</gene>
<evidence type="ECO:0000256" key="5">
    <source>
        <dbReference type="SAM" id="MobiDB-lite"/>
    </source>
</evidence>
<feature type="compositionally biased region" description="Low complexity" evidence="5">
    <location>
        <begin position="37"/>
        <end position="47"/>
    </location>
</feature>
<keyword evidence="2 6" id="KW-0812">Transmembrane</keyword>
<dbReference type="GO" id="GO:0016020">
    <property type="term" value="C:membrane"/>
    <property type="evidence" value="ECO:0007669"/>
    <property type="project" value="UniProtKB-SubCell"/>
</dbReference>
<dbReference type="Proteomes" id="UP000504637">
    <property type="component" value="Unplaced"/>
</dbReference>
<keyword evidence="3 6" id="KW-1133">Transmembrane helix</keyword>
<organism evidence="8">
    <name type="scientific">Dissoconium aciculare CBS 342.82</name>
    <dbReference type="NCBI Taxonomy" id="1314786"/>
    <lineage>
        <taxon>Eukaryota</taxon>
        <taxon>Fungi</taxon>
        <taxon>Dikarya</taxon>
        <taxon>Ascomycota</taxon>
        <taxon>Pezizomycotina</taxon>
        <taxon>Dothideomycetes</taxon>
        <taxon>Dothideomycetidae</taxon>
        <taxon>Mycosphaerellales</taxon>
        <taxon>Dissoconiaceae</taxon>
        <taxon>Dissoconium</taxon>
    </lineage>
</organism>
<evidence type="ECO:0000313" key="7">
    <source>
        <dbReference type="Proteomes" id="UP000504637"/>
    </source>
</evidence>
<reference evidence="8" key="1">
    <citation type="submission" date="2020-01" db="EMBL/GenBank/DDBJ databases">
        <authorList>
            <consortium name="DOE Joint Genome Institute"/>
            <person name="Haridas S."/>
            <person name="Albert R."/>
            <person name="Binder M."/>
            <person name="Bloem J."/>
            <person name="Labutti K."/>
            <person name="Salamov A."/>
            <person name="Andreopoulos B."/>
            <person name="Baker S.E."/>
            <person name="Barry K."/>
            <person name="Bills G."/>
            <person name="Bluhm B.H."/>
            <person name="Cannon C."/>
            <person name="Castanera R."/>
            <person name="Culley D.E."/>
            <person name="Daum C."/>
            <person name="Ezra D."/>
            <person name="Gonzalez J.B."/>
            <person name="Henrissat B."/>
            <person name="Kuo A."/>
            <person name="Liang C."/>
            <person name="Lipzen A."/>
            <person name="Lutzoni F."/>
            <person name="Magnuson J."/>
            <person name="Mondo S."/>
            <person name="Nolan M."/>
            <person name="Ohm R."/>
            <person name="Pangilinan J."/>
            <person name="Park H.-J."/>
            <person name="Ramirez L."/>
            <person name="Alfaro M."/>
            <person name="Sun H."/>
            <person name="Tritt A."/>
            <person name="Yoshinaga Y."/>
            <person name="Zwiers L.-H."/>
            <person name="Turgeon B.G."/>
            <person name="Goodwin S.B."/>
            <person name="Spatafora J.W."/>
            <person name="Crous P.W."/>
            <person name="Grigoriev I.V."/>
        </authorList>
    </citation>
    <scope>NUCLEOTIDE SEQUENCE</scope>
    <source>
        <strain evidence="8">CBS 342.82</strain>
    </source>
</reference>
<evidence type="ECO:0000256" key="2">
    <source>
        <dbReference type="ARBA" id="ARBA00022692"/>
    </source>
</evidence>
<evidence type="ECO:0000313" key="8">
    <source>
        <dbReference type="RefSeq" id="XP_033463869.1"/>
    </source>
</evidence>
<evidence type="ECO:0000256" key="6">
    <source>
        <dbReference type="SAM" id="Phobius"/>
    </source>
</evidence>
<dbReference type="RefSeq" id="XP_033463869.1">
    <property type="nucleotide sequence ID" value="XM_033604115.1"/>
</dbReference>
<evidence type="ECO:0000256" key="3">
    <source>
        <dbReference type="ARBA" id="ARBA00022989"/>
    </source>
</evidence>
<feature type="compositionally biased region" description="Polar residues" evidence="5">
    <location>
        <begin position="1"/>
        <end position="12"/>
    </location>
</feature>
<evidence type="ECO:0000256" key="1">
    <source>
        <dbReference type="ARBA" id="ARBA00004167"/>
    </source>
</evidence>
<reference evidence="8" key="3">
    <citation type="submission" date="2025-08" db="UniProtKB">
        <authorList>
            <consortium name="RefSeq"/>
        </authorList>
    </citation>
    <scope>IDENTIFICATION</scope>
    <source>
        <strain evidence="8">CBS 342.82</strain>
    </source>
</reference>